<name>A0A6N1NYS8_9VIRU</name>
<reference evidence="2" key="1">
    <citation type="submission" date="2017-06" db="EMBL/GenBank/DDBJ databases">
        <authorList>
            <person name="Assis F.L."/>
            <person name="Abrahao J.S."/>
            <person name="Silva L."/>
            <person name="Khalil J.B."/>
            <person name="Rodrigues R."/>
            <person name="Silva L.S."/>
            <person name="Boratto P."/>
            <person name="Andrade M."/>
            <person name="Kroon E.G."/>
            <person name="Ribeiro B."/>
            <person name="Bergier I."/>
            <person name="Seligmann H."/>
            <person name="Ghigo E."/>
            <person name="Colson P."/>
            <person name="Levasseur A."/>
            <person name="Raoult D."/>
            <person name="Scola B.L."/>
        </authorList>
    </citation>
    <scope>NUCLEOTIDE SEQUENCE</scope>
    <source>
        <strain evidence="2">Deep ocean</strain>
    </source>
</reference>
<dbReference type="GeneID" id="80517774"/>
<feature type="domain" description="DUF4246" evidence="1">
    <location>
        <begin position="5"/>
        <end position="115"/>
    </location>
</feature>
<dbReference type="PANTHER" id="PTHR33119:SF1">
    <property type="entry name" value="FE2OG DIOXYGENASE DOMAIN-CONTAINING PROTEIN"/>
    <property type="match status" value="1"/>
</dbReference>
<evidence type="ECO:0000313" key="2">
    <source>
        <dbReference type="EMBL" id="QKU34451.1"/>
    </source>
</evidence>
<proteinExistence type="predicted"/>
<sequence length="323" mass="37187">MIPLDYHPGSNNLVVDIVPLSKVLMNFRKGVALWVHPSLYCYVKGVTKTSKKVDPRILFQWLPSEFSVKKNKVSINSYINNLDPVDHLDLYVSIANIFEKFIPKFNQLLKILKDNDQIKSAAPLSECQVIVKLADTVLTPESPASPIGSWHLEGLPNEKIIATGIYYYEMTNINQNFLNFRTTLNDAMNVDYPQDGHEYVRTHYGFTGEPKNNTWSDLTGSLVELGRLETVEDMCLVFPNFMQHQVSEFNLKNKNMPGCRKILVFFLIDPSSRILSTADVKPQQDCMSLEDAKLYRELLMFQRKYEISNQNSFYERGWSLCEH</sequence>
<feature type="domain" description="DUF4246" evidence="1">
    <location>
        <begin position="125"/>
        <end position="285"/>
    </location>
</feature>
<dbReference type="Pfam" id="PF14033">
    <property type="entry name" value="DUF4246"/>
    <property type="match status" value="2"/>
</dbReference>
<dbReference type="PANTHER" id="PTHR33119">
    <property type="entry name" value="IFI3P"/>
    <property type="match status" value="1"/>
</dbReference>
<evidence type="ECO:0000259" key="1">
    <source>
        <dbReference type="Pfam" id="PF14033"/>
    </source>
</evidence>
<reference evidence="2" key="2">
    <citation type="journal article" date="2018" name="Nat. Commun.">
        <title>Tailed giant Tupanvirus possesses the most complete translational apparatus of the known virosphere.</title>
        <authorList>
            <person name="Abrahao J."/>
            <person name="Silva L."/>
            <person name="Silva L.S."/>
            <person name="Khalil J.Y.B."/>
            <person name="Rodrigues R."/>
            <person name="Arantes T."/>
            <person name="Assis F."/>
            <person name="Boratto P."/>
            <person name="Andrade M."/>
            <person name="Kroon E.G."/>
            <person name="Ribeiro B."/>
            <person name="Bergier I."/>
            <person name="Seligmann H."/>
            <person name="Ghigo E."/>
            <person name="Colson P."/>
            <person name="Levasseur A."/>
            <person name="Kroemer G."/>
            <person name="Raoult D."/>
            <person name="La Scola B."/>
        </authorList>
    </citation>
    <scope>NUCLEOTIDE SEQUENCE [LARGE SCALE GENOMIC DNA]</scope>
    <source>
        <strain evidence="2">Deep ocean</strain>
    </source>
</reference>
<dbReference type="EMBL" id="MF405918">
    <property type="protein sequence ID" value="QKU34451.1"/>
    <property type="molecule type" value="Genomic_DNA"/>
</dbReference>
<dbReference type="KEGG" id="vg:80517774"/>
<dbReference type="InterPro" id="IPR025340">
    <property type="entry name" value="DUF4246"/>
</dbReference>
<accession>A0A6N1NYS8</accession>
<protein>
    <recommendedName>
        <fullName evidence="1">DUF4246 domain-containing protein</fullName>
    </recommendedName>
</protein>
<dbReference type="RefSeq" id="YP_010781083.1">
    <property type="nucleotide sequence ID" value="NC_075038.1"/>
</dbReference>
<dbReference type="InterPro" id="IPR049192">
    <property type="entry name" value="DUF4246_C"/>
</dbReference>
<organism evidence="2">
    <name type="scientific">Tupanvirus deep ocean</name>
    <dbReference type="NCBI Taxonomy" id="2126984"/>
    <lineage>
        <taxon>Viruses</taxon>
        <taxon>Varidnaviria</taxon>
        <taxon>Bamfordvirae</taxon>
        <taxon>Nucleocytoviricota</taxon>
        <taxon>Megaviricetes</taxon>
        <taxon>Imitervirales</taxon>
        <taxon>Mimiviridae</taxon>
        <taxon>Megamimivirinae</taxon>
        <taxon>Tupanvirus</taxon>
        <taxon>Tupanvirus altamarinense</taxon>
    </lineage>
</organism>